<gene>
    <name evidence="1" type="ORF">BTMF_LOCUS3040</name>
</gene>
<reference evidence="1 2" key="2">
    <citation type="submission" date="2018-11" db="EMBL/GenBank/DDBJ databases">
        <authorList>
            <consortium name="Pathogen Informatics"/>
        </authorList>
    </citation>
    <scope>NUCLEOTIDE SEQUENCE [LARGE SCALE GENOMIC DNA]</scope>
</reference>
<dbReference type="WBParaSite" id="BTMF_0000373601-mRNA-1">
    <property type="protein sequence ID" value="BTMF_0000373601-mRNA-1"/>
    <property type="gene ID" value="BTMF_0000373601"/>
</dbReference>
<evidence type="ECO:0000313" key="3">
    <source>
        <dbReference type="WBParaSite" id="BTMF_0000373601-mRNA-1"/>
    </source>
</evidence>
<accession>A0A0R3QBK8</accession>
<dbReference type="Proteomes" id="UP000280834">
    <property type="component" value="Unassembled WGS sequence"/>
</dbReference>
<organism evidence="3">
    <name type="scientific">Brugia timori</name>
    <dbReference type="NCBI Taxonomy" id="42155"/>
    <lineage>
        <taxon>Eukaryota</taxon>
        <taxon>Metazoa</taxon>
        <taxon>Ecdysozoa</taxon>
        <taxon>Nematoda</taxon>
        <taxon>Chromadorea</taxon>
        <taxon>Rhabditida</taxon>
        <taxon>Spirurina</taxon>
        <taxon>Spiruromorpha</taxon>
        <taxon>Filarioidea</taxon>
        <taxon>Onchocercidae</taxon>
        <taxon>Brugia</taxon>
    </lineage>
</organism>
<reference evidence="3" key="1">
    <citation type="submission" date="2017-02" db="UniProtKB">
        <authorList>
            <consortium name="WormBaseParasite"/>
        </authorList>
    </citation>
    <scope>IDENTIFICATION</scope>
</reference>
<proteinExistence type="predicted"/>
<evidence type="ECO:0000313" key="1">
    <source>
        <dbReference type="EMBL" id="VDO13896.1"/>
    </source>
</evidence>
<name>A0A0R3QBK8_9BILA</name>
<evidence type="ECO:0000313" key="2">
    <source>
        <dbReference type="Proteomes" id="UP000280834"/>
    </source>
</evidence>
<sequence length="54" mass="6139">MFTLELLLGKTFPDNCLSYSLCSLFNGSQESSFLLKDSSQYWSIYGAKNMENCL</sequence>
<dbReference type="EMBL" id="UZAG01002662">
    <property type="protein sequence ID" value="VDO13896.1"/>
    <property type="molecule type" value="Genomic_DNA"/>
</dbReference>
<protein>
    <submittedName>
        <fullName evidence="3">Ovule protein</fullName>
    </submittedName>
</protein>
<keyword evidence="2" id="KW-1185">Reference proteome</keyword>
<dbReference type="AlphaFoldDB" id="A0A0R3QBK8"/>